<evidence type="ECO:0000256" key="1">
    <source>
        <dbReference type="SAM" id="Phobius"/>
    </source>
</evidence>
<gene>
    <name evidence="2" type="ORF">AFCDBAGC_3360</name>
</gene>
<dbReference type="Proteomes" id="UP001055117">
    <property type="component" value="Unassembled WGS sequence"/>
</dbReference>
<organism evidence="2 3">
    <name type="scientific">Methylobacterium cerastii</name>
    <dbReference type="NCBI Taxonomy" id="932741"/>
    <lineage>
        <taxon>Bacteria</taxon>
        <taxon>Pseudomonadati</taxon>
        <taxon>Pseudomonadota</taxon>
        <taxon>Alphaproteobacteria</taxon>
        <taxon>Hyphomicrobiales</taxon>
        <taxon>Methylobacteriaceae</taxon>
        <taxon>Methylobacterium</taxon>
    </lineage>
</organism>
<sequence>MTQGAWQVLVIWVVLSIPLGTAVGLAIAWGDGPPRA</sequence>
<accession>A0ABQ4QKV3</accession>
<keyword evidence="3" id="KW-1185">Reference proteome</keyword>
<keyword evidence="1" id="KW-0812">Transmembrane</keyword>
<dbReference type="EMBL" id="BPQG01000052">
    <property type="protein sequence ID" value="GJD45487.1"/>
    <property type="molecule type" value="Genomic_DNA"/>
</dbReference>
<reference evidence="2 3" key="1">
    <citation type="journal article" date="2021" name="Front. Microbiol.">
        <title>Comprehensive Comparative Genomics and Phenotyping of Methylobacterium Species.</title>
        <authorList>
            <person name="Alessa O."/>
            <person name="Ogura Y."/>
            <person name="Fujitani Y."/>
            <person name="Takami H."/>
            <person name="Hayashi T."/>
            <person name="Sahin N."/>
            <person name="Tani A."/>
        </authorList>
    </citation>
    <scope>NUCLEOTIDE SEQUENCE [LARGE SCALE GENOMIC DNA]</scope>
    <source>
        <strain evidence="2 3">DSM 23679</strain>
    </source>
</reference>
<proteinExistence type="predicted"/>
<comment type="caution">
    <text evidence="2">The sequence shown here is derived from an EMBL/GenBank/DDBJ whole genome shotgun (WGS) entry which is preliminary data.</text>
</comment>
<name>A0ABQ4QKV3_9HYPH</name>
<protein>
    <submittedName>
        <fullName evidence="2">Uncharacterized protein</fullName>
    </submittedName>
</protein>
<evidence type="ECO:0000313" key="2">
    <source>
        <dbReference type="EMBL" id="GJD45487.1"/>
    </source>
</evidence>
<feature type="transmembrane region" description="Helical" evidence="1">
    <location>
        <begin position="6"/>
        <end position="29"/>
    </location>
</feature>
<evidence type="ECO:0000313" key="3">
    <source>
        <dbReference type="Proteomes" id="UP001055117"/>
    </source>
</evidence>
<keyword evidence="1" id="KW-0472">Membrane</keyword>
<keyword evidence="1" id="KW-1133">Transmembrane helix</keyword>